<reference evidence="2 3" key="1">
    <citation type="submission" date="2009-01" db="EMBL/GenBank/DDBJ databases">
        <authorList>
            <person name="Qin X."/>
            <person name="Bachman B."/>
            <person name="Battles P."/>
            <person name="Bell A."/>
            <person name="Bess C."/>
            <person name="Bickham C."/>
            <person name="Chaboub L."/>
            <person name="Chen D."/>
            <person name="Coyle M."/>
            <person name="Deiros D.R."/>
            <person name="Dinh H."/>
            <person name="Forbes L."/>
            <person name="Fowler G."/>
            <person name="Francisco L."/>
            <person name="Fu Q."/>
            <person name="Gubbala S."/>
            <person name="Hale W."/>
            <person name="Han Y."/>
            <person name="Hemphill L."/>
            <person name="Highlander S.K."/>
            <person name="Hirani K."/>
            <person name="Hogues M."/>
            <person name="Jackson L."/>
            <person name="Jakkamsetti A."/>
            <person name="Javaid M."/>
            <person name="Jiang H."/>
            <person name="Korchina V."/>
            <person name="Kovar C."/>
            <person name="Lara F."/>
            <person name="Lee S."/>
            <person name="Mata R."/>
            <person name="Mathew T."/>
            <person name="Moen C."/>
            <person name="Morales K."/>
            <person name="Munidasa M."/>
            <person name="Nazareth L."/>
            <person name="Ngo R."/>
            <person name="Nguyen L."/>
            <person name="Okwuonu G."/>
            <person name="Ongeri F."/>
            <person name="Patil S."/>
            <person name="Petrosino J."/>
            <person name="Pham C."/>
            <person name="Pham P."/>
            <person name="Pu L.-L."/>
            <person name="Puazo M."/>
            <person name="Raj R."/>
            <person name="Reid J."/>
            <person name="Rouhana J."/>
            <person name="Saada N."/>
            <person name="Shang Y."/>
            <person name="Simmons D."/>
            <person name="Thornton R."/>
            <person name="Warren J."/>
            <person name="Weissenberger G."/>
            <person name="Zhang J."/>
            <person name="Zhang L."/>
            <person name="Zhou C."/>
            <person name="Zhu D."/>
            <person name="Muzny D."/>
            <person name="Worley K."/>
            <person name="Gibbs R."/>
        </authorList>
    </citation>
    <scope>NUCLEOTIDE SEQUENCE [LARGE SCALE GENOMIC DNA]</scope>
    <source>
        <strain evidence="2 3">CF48-3A</strain>
    </source>
</reference>
<keyword evidence="1" id="KW-0472">Membrane</keyword>
<feature type="transmembrane region" description="Helical" evidence="1">
    <location>
        <begin position="32"/>
        <end position="61"/>
    </location>
</feature>
<name>A0A8D9VU25_LIMRT</name>
<gene>
    <name evidence="2" type="ORF">HMPREF0534_1519</name>
</gene>
<evidence type="ECO:0000256" key="1">
    <source>
        <dbReference type="SAM" id="Phobius"/>
    </source>
</evidence>
<dbReference type="EMBL" id="ACHG01000158">
    <property type="protein sequence ID" value="EEI65171.1"/>
    <property type="molecule type" value="Genomic_DNA"/>
</dbReference>
<accession>A0A8D9VU25</accession>
<organism evidence="2 3">
    <name type="scientific">Limosilactobacillus reuteri CF48-3A</name>
    <dbReference type="NCBI Taxonomy" id="525341"/>
    <lineage>
        <taxon>Bacteria</taxon>
        <taxon>Bacillati</taxon>
        <taxon>Bacillota</taxon>
        <taxon>Bacilli</taxon>
        <taxon>Lactobacillales</taxon>
        <taxon>Lactobacillaceae</taxon>
        <taxon>Limosilactobacillus</taxon>
    </lineage>
</organism>
<dbReference type="AlphaFoldDB" id="A0A8D9VU25"/>
<keyword evidence="1" id="KW-1133">Transmembrane helix</keyword>
<sequence>MITIVSLLIAILICWLLWKIGGLTVKFIGLILLILLIGTLIHVLLWPAILLAVIILGAGLFTN</sequence>
<protein>
    <submittedName>
        <fullName evidence="2">Uncharacterized protein</fullName>
    </submittedName>
</protein>
<evidence type="ECO:0000313" key="2">
    <source>
        <dbReference type="EMBL" id="EEI65171.1"/>
    </source>
</evidence>
<comment type="caution">
    <text evidence="2">The sequence shown here is derived from an EMBL/GenBank/DDBJ whole genome shotgun (WGS) entry which is preliminary data.</text>
</comment>
<keyword evidence="1" id="KW-0812">Transmembrane</keyword>
<proteinExistence type="predicted"/>
<evidence type="ECO:0000313" key="3">
    <source>
        <dbReference type="Proteomes" id="UP000003419"/>
    </source>
</evidence>
<dbReference type="Proteomes" id="UP000003419">
    <property type="component" value="Unassembled WGS sequence"/>
</dbReference>